<organism evidence="2 3">
    <name type="scientific">Ramlibacter tataouinensis</name>
    <dbReference type="NCBI Taxonomy" id="94132"/>
    <lineage>
        <taxon>Bacteria</taxon>
        <taxon>Pseudomonadati</taxon>
        <taxon>Pseudomonadota</taxon>
        <taxon>Betaproteobacteria</taxon>
        <taxon>Burkholderiales</taxon>
        <taxon>Comamonadaceae</taxon>
        <taxon>Ramlibacter</taxon>
    </lineage>
</organism>
<name>A0A127JU79_9BURK</name>
<sequence>MAFNRTRWAALAATVVLAACGGGGGDIVPSPRVPFTSLVSFGDSLSDVGTYKVGTVAAAGGGKFTVNSASARIWTELLASDIKVPASCPAQTGLLPNVPGFTGAPVTNTPACTNYAQGSARVSNVFAPSSATLQAAPFNQVNIGLTAVPVTQQIAAHLAKTGGSFNGSELVTVMAGGNDTFMNINGVSAAAGGGAAAAGAAVAAGWPTATQQAVAAGGAAAVNAAATAAVTAMGQAGAELAGLVKTQILAKGAKYVVVVNLPDVSQTPFALAADAQTRALVNQMVTTFNSQLAAGLAGTATTVVQVDVYARGRDQTANPSRYGLSNVTTPACSTTSPANPLQGSSLACTTASTIPGDTSGFLYADSVHPTPLGHQLQNQFVKEQLAAAGWY</sequence>
<evidence type="ECO:0000313" key="3">
    <source>
        <dbReference type="Proteomes" id="UP000070433"/>
    </source>
</evidence>
<dbReference type="RefSeq" id="WP_061499727.1">
    <property type="nucleotide sequence ID" value="NZ_CP010951.1"/>
</dbReference>
<dbReference type="SUPFAM" id="SSF52266">
    <property type="entry name" value="SGNH hydrolase"/>
    <property type="match status" value="1"/>
</dbReference>
<gene>
    <name evidence="2" type="ORF">UC35_11845</name>
</gene>
<evidence type="ECO:0000256" key="1">
    <source>
        <dbReference type="ARBA" id="ARBA00022801"/>
    </source>
</evidence>
<dbReference type="Pfam" id="PF00657">
    <property type="entry name" value="Lipase_GDSL"/>
    <property type="match status" value="1"/>
</dbReference>
<accession>A0A127JU79</accession>
<dbReference type="PANTHER" id="PTHR45648">
    <property type="entry name" value="GDSL LIPASE/ACYLHYDROLASE FAMILY PROTEIN (AFU_ORTHOLOGUE AFUA_4G14700)"/>
    <property type="match status" value="1"/>
</dbReference>
<dbReference type="Proteomes" id="UP000070433">
    <property type="component" value="Chromosome"/>
</dbReference>
<reference evidence="2 3" key="1">
    <citation type="journal article" date="2014" name="Int. J. Syst. Evol. Microbiol.">
        <title>Ramlibacter solisilvae sp. nov., isolated from forest soil, and emended description of the genus Ramlibacter.</title>
        <authorList>
            <person name="Lee H.J."/>
            <person name="Lee S.H."/>
            <person name="Lee S.S."/>
            <person name="Lee J.S."/>
            <person name="Kim Y."/>
            <person name="Kim S.C."/>
            <person name="Jeon C.O."/>
        </authorList>
    </citation>
    <scope>NUCLEOTIDE SEQUENCE [LARGE SCALE GENOMIC DNA]</scope>
    <source>
        <strain evidence="2 3">5-10</strain>
    </source>
</reference>
<evidence type="ECO:0000313" key="2">
    <source>
        <dbReference type="EMBL" id="AMO23465.1"/>
    </source>
</evidence>
<dbReference type="InterPro" id="IPR036514">
    <property type="entry name" value="SGNH_hydro_sf"/>
</dbReference>
<dbReference type="AlphaFoldDB" id="A0A127JU79"/>
<keyword evidence="3" id="KW-1185">Reference proteome</keyword>
<dbReference type="InterPro" id="IPR051058">
    <property type="entry name" value="GDSL_Est/Lipase"/>
</dbReference>
<keyword evidence="1" id="KW-0378">Hydrolase</keyword>
<dbReference type="Gene3D" id="3.40.50.1110">
    <property type="entry name" value="SGNH hydrolase"/>
    <property type="match status" value="1"/>
</dbReference>
<dbReference type="GO" id="GO:0016788">
    <property type="term" value="F:hydrolase activity, acting on ester bonds"/>
    <property type="evidence" value="ECO:0007669"/>
    <property type="project" value="InterPro"/>
</dbReference>
<dbReference type="InterPro" id="IPR001087">
    <property type="entry name" value="GDSL"/>
</dbReference>
<dbReference type="PATRIC" id="fig|94132.3.peg.2411"/>
<dbReference type="PROSITE" id="PS51257">
    <property type="entry name" value="PROKAR_LIPOPROTEIN"/>
    <property type="match status" value="1"/>
</dbReference>
<dbReference type="OrthoDB" id="5292073at2"/>
<dbReference type="CDD" id="cd01847">
    <property type="entry name" value="Triacylglycerol_lipase_like"/>
    <property type="match status" value="1"/>
</dbReference>
<dbReference type="PANTHER" id="PTHR45648:SF22">
    <property type="entry name" value="GDSL LIPASE_ACYLHYDROLASE FAMILY PROTEIN (AFU_ORTHOLOGUE AFUA_4G14700)"/>
    <property type="match status" value="1"/>
</dbReference>
<proteinExistence type="predicted"/>
<evidence type="ECO:0008006" key="4">
    <source>
        <dbReference type="Google" id="ProtNLM"/>
    </source>
</evidence>
<dbReference type="EMBL" id="CP010951">
    <property type="protein sequence ID" value="AMO23465.1"/>
    <property type="molecule type" value="Genomic_DNA"/>
</dbReference>
<protein>
    <recommendedName>
        <fullName evidence="4">Esterase</fullName>
    </recommendedName>
</protein>